<keyword evidence="4" id="KW-1185">Reference proteome</keyword>
<gene>
    <name evidence="3" type="ORF">Q9L58_009226</name>
</gene>
<accession>A0ABR3G7K5</accession>
<organism evidence="3 4">
    <name type="scientific">Discina gigas</name>
    <dbReference type="NCBI Taxonomy" id="1032678"/>
    <lineage>
        <taxon>Eukaryota</taxon>
        <taxon>Fungi</taxon>
        <taxon>Dikarya</taxon>
        <taxon>Ascomycota</taxon>
        <taxon>Pezizomycotina</taxon>
        <taxon>Pezizomycetes</taxon>
        <taxon>Pezizales</taxon>
        <taxon>Discinaceae</taxon>
        <taxon>Discina</taxon>
    </lineage>
</organism>
<feature type="transmembrane region" description="Helical" evidence="2">
    <location>
        <begin position="164"/>
        <end position="185"/>
    </location>
</feature>
<name>A0ABR3G7K5_9PEZI</name>
<dbReference type="Pfam" id="PF01544">
    <property type="entry name" value="CorA"/>
    <property type="match status" value="1"/>
</dbReference>
<dbReference type="InterPro" id="IPR002523">
    <property type="entry name" value="MgTranspt_CorA/ZnTranspt_ZntB"/>
</dbReference>
<feature type="transmembrane region" description="Helical" evidence="2">
    <location>
        <begin position="120"/>
        <end position="144"/>
    </location>
</feature>
<protein>
    <submittedName>
        <fullName evidence="3">Uncharacterized protein</fullName>
    </submittedName>
</protein>
<keyword evidence="2" id="KW-0472">Membrane</keyword>
<feature type="region of interest" description="Disordered" evidence="1">
    <location>
        <begin position="195"/>
        <end position="218"/>
    </location>
</feature>
<evidence type="ECO:0000256" key="1">
    <source>
        <dbReference type="SAM" id="MobiDB-lite"/>
    </source>
</evidence>
<keyword evidence="2" id="KW-0812">Transmembrane</keyword>
<evidence type="ECO:0000313" key="4">
    <source>
        <dbReference type="Proteomes" id="UP001447188"/>
    </source>
</evidence>
<keyword evidence="2" id="KW-1133">Transmembrane helix</keyword>
<evidence type="ECO:0000256" key="2">
    <source>
        <dbReference type="SAM" id="Phobius"/>
    </source>
</evidence>
<dbReference type="Gene3D" id="1.20.58.340">
    <property type="entry name" value="Magnesium transport protein CorA, transmembrane region"/>
    <property type="match status" value="1"/>
</dbReference>
<dbReference type="Proteomes" id="UP001447188">
    <property type="component" value="Unassembled WGS sequence"/>
</dbReference>
<dbReference type="EMBL" id="JBBBZM010000201">
    <property type="protein sequence ID" value="KAL0631910.1"/>
    <property type="molecule type" value="Genomic_DNA"/>
</dbReference>
<comment type="caution">
    <text evidence="3">The sequence shown here is derived from an EMBL/GenBank/DDBJ whole genome shotgun (WGS) entry which is preliminary data.</text>
</comment>
<sequence>MSLHLAFLAAAMENWVDYINYLEEELMDLRKCVLLSDDQWNNLRRYGDIKINYSDYFQLQPEGSVKLVQTLLDIRNDATIRSYSDATHGLLDAAKCSREEALVMVELAQRTKRDSRAMRIATIVAMLYLPGTFVATMFGMNLIVRVDVQTENGTVSRMVFVKEIWWFVLSTVLLMGVTMGSWWFSERNLRLQDSRRKAANAPPPNTTIADVSPSAPVP</sequence>
<reference evidence="3 4" key="1">
    <citation type="submission" date="2024-02" db="EMBL/GenBank/DDBJ databases">
        <title>Discinaceae phylogenomics.</title>
        <authorList>
            <person name="Dirks A.C."/>
            <person name="James T.Y."/>
        </authorList>
    </citation>
    <scope>NUCLEOTIDE SEQUENCE [LARGE SCALE GENOMIC DNA]</scope>
    <source>
        <strain evidence="3 4">ACD0624</strain>
    </source>
</reference>
<evidence type="ECO:0000313" key="3">
    <source>
        <dbReference type="EMBL" id="KAL0631910.1"/>
    </source>
</evidence>
<proteinExistence type="predicted"/>